<dbReference type="InterPro" id="IPR000618">
    <property type="entry name" value="Insect_cuticle"/>
</dbReference>
<organism evidence="3 4">
    <name type="scientific">Polyplax serrata</name>
    <name type="common">Common mouse louse</name>
    <dbReference type="NCBI Taxonomy" id="468196"/>
    <lineage>
        <taxon>Eukaryota</taxon>
        <taxon>Metazoa</taxon>
        <taxon>Ecdysozoa</taxon>
        <taxon>Arthropoda</taxon>
        <taxon>Hexapoda</taxon>
        <taxon>Insecta</taxon>
        <taxon>Pterygota</taxon>
        <taxon>Neoptera</taxon>
        <taxon>Paraneoptera</taxon>
        <taxon>Psocodea</taxon>
        <taxon>Troctomorpha</taxon>
        <taxon>Phthiraptera</taxon>
        <taxon>Anoplura</taxon>
        <taxon>Polyplacidae</taxon>
        <taxon>Polyplax</taxon>
    </lineage>
</organism>
<feature type="compositionally biased region" description="Polar residues" evidence="2">
    <location>
        <begin position="497"/>
        <end position="506"/>
    </location>
</feature>
<name>A0ABR1AD94_POLSC</name>
<dbReference type="InterPro" id="IPR050468">
    <property type="entry name" value="Cuticle_Struct_Prot"/>
</dbReference>
<accession>A0ABR1AD94</accession>
<sequence>MFVVCRKAEDKTDKKARLVEKEKGTKRNGTSVAPVYWISWFLLLSTTCVSLGISEEPGRKSQETNASVSQPTTTTTTTTTTTASLEVGNKNEAGYKETSQVDLDLETQDQVAILKQINRVNDDGSYTFGYEAADGSFKIETRDVNGNVKGMFGFINEDGELKRVSYSASNGTGFQSTGTLNIPPLPGTTLSDDERSQGYSRFGHDRFLPDESKMDVATKINLLDSTTPAYKNTDTSTPARRLPVYIFGSSTPITEVTSSSKPVVIQHIPKVRPTPASSATLPTESEEILLKPLLSDLAPKRTSNTNFISFGTSDVTPSSLEVQTTTEEPGRNPSVIQVIRPRIGPVKKVIVTKRPVVTTTPKIVTTTEYKSKQYLEKLKNKSLETGNGVRRQLAISRDNHITTTTANLVTSGTEDSPDVYGGRHISRPYPTNAYRALFSQVPQHQRILQNSYVQNRNQYLAAALGNPSVLPTTSAPHLQSTTTPGPIRNYPGVASVPQDSNISPVQGSYVHAPPQQPLPDPRPINLPPPAYLRQYPQTVVPNNPTPVPNTYQSEQSSSQILIPPSLLEHLIRMLLVAQHRLASHQRSQQMSPFQQAVVATLGPGNVPPELLSNRYDHRFYQPQGPYPYVESTASRTPYEAQYPYYSSYVPFDPRYPYHHQMFTLVPYTRYQPRTHTYDLDPSRQQQTQDDYLFRMLLGYPRFQSQAPVPGIQPTSNVVERSPAYEPGRDSTTSSTTPASRIGQVRNVQILGQINDDSQTSTSNESSTKSVV</sequence>
<evidence type="ECO:0000256" key="2">
    <source>
        <dbReference type="SAM" id="MobiDB-lite"/>
    </source>
</evidence>
<keyword evidence="4" id="KW-1185">Reference proteome</keyword>
<evidence type="ECO:0000313" key="3">
    <source>
        <dbReference type="EMBL" id="KAK6616980.1"/>
    </source>
</evidence>
<gene>
    <name evidence="3" type="ORF">RUM44_005337</name>
</gene>
<feature type="compositionally biased region" description="Polar residues" evidence="2">
    <location>
        <begin position="704"/>
        <end position="718"/>
    </location>
</feature>
<feature type="compositionally biased region" description="Polar residues" evidence="2">
    <location>
        <begin position="745"/>
        <end position="771"/>
    </location>
</feature>
<evidence type="ECO:0000256" key="1">
    <source>
        <dbReference type="PROSITE-ProRule" id="PRU00497"/>
    </source>
</evidence>
<dbReference type="Proteomes" id="UP001359485">
    <property type="component" value="Unassembled WGS sequence"/>
</dbReference>
<feature type="region of interest" description="Disordered" evidence="2">
    <location>
        <begin position="55"/>
        <end position="81"/>
    </location>
</feature>
<dbReference type="PANTHER" id="PTHR10380">
    <property type="entry name" value="CUTICLE PROTEIN"/>
    <property type="match status" value="1"/>
</dbReference>
<dbReference type="Pfam" id="PF00379">
    <property type="entry name" value="Chitin_bind_4"/>
    <property type="match status" value="1"/>
</dbReference>
<feature type="region of interest" description="Disordered" evidence="2">
    <location>
        <begin position="704"/>
        <end position="771"/>
    </location>
</feature>
<feature type="compositionally biased region" description="Polar residues" evidence="2">
    <location>
        <begin position="474"/>
        <end position="484"/>
    </location>
</feature>
<comment type="caution">
    <text evidence="3">The sequence shown here is derived from an EMBL/GenBank/DDBJ whole genome shotgun (WGS) entry which is preliminary data.</text>
</comment>
<proteinExistence type="predicted"/>
<dbReference type="PROSITE" id="PS51155">
    <property type="entry name" value="CHIT_BIND_RR_2"/>
    <property type="match status" value="1"/>
</dbReference>
<keyword evidence="1" id="KW-0193">Cuticle</keyword>
<dbReference type="EMBL" id="JAWJWF010000053">
    <property type="protein sequence ID" value="KAK6616980.1"/>
    <property type="molecule type" value="Genomic_DNA"/>
</dbReference>
<evidence type="ECO:0000313" key="4">
    <source>
        <dbReference type="Proteomes" id="UP001359485"/>
    </source>
</evidence>
<feature type="compositionally biased region" description="Polar residues" evidence="2">
    <location>
        <begin position="729"/>
        <end position="738"/>
    </location>
</feature>
<feature type="region of interest" description="Disordered" evidence="2">
    <location>
        <begin position="474"/>
        <end position="522"/>
    </location>
</feature>
<protein>
    <submittedName>
        <fullName evidence="3">Uncharacterized protein</fullName>
    </submittedName>
</protein>
<feature type="compositionally biased region" description="Low complexity" evidence="2">
    <location>
        <begin position="72"/>
        <end position="81"/>
    </location>
</feature>
<dbReference type="PANTHER" id="PTHR10380:SF234">
    <property type="entry name" value="CUTICULAR PROTEIN 97EA, ISOFORM A"/>
    <property type="match status" value="1"/>
</dbReference>
<reference evidence="3 4" key="1">
    <citation type="submission" date="2023-09" db="EMBL/GenBank/DDBJ databases">
        <title>Genomes of two closely related lineages of the louse Polyplax serrata with different host specificities.</title>
        <authorList>
            <person name="Martinu J."/>
            <person name="Tarabai H."/>
            <person name="Stefka J."/>
            <person name="Hypsa V."/>
        </authorList>
    </citation>
    <scope>NUCLEOTIDE SEQUENCE [LARGE SCALE GENOMIC DNA]</scope>
    <source>
        <strain evidence="3">98ZLc_SE</strain>
    </source>
</reference>